<evidence type="ECO:0000256" key="11">
    <source>
        <dbReference type="ARBA" id="ARBA00023180"/>
    </source>
</evidence>
<gene>
    <name evidence="16" type="ORF">L228DRAFT_242659</name>
</gene>
<evidence type="ECO:0000256" key="1">
    <source>
        <dbReference type="ARBA" id="ARBA00004477"/>
    </source>
</evidence>
<evidence type="ECO:0000256" key="5">
    <source>
        <dbReference type="ARBA" id="ARBA00022729"/>
    </source>
</evidence>
<dbReference type="Proteomes" id="UP000076632">
    <property type="component" value="Unassembled WGS sequence"/>
</dbReference>
<accession>A0A165JGW7</accession>
<keyword evidence="9 13" id="KW-1133">Transmembrane helix</keyword>
<dbReference type="InterPro" id="IPR043926">
    <property type="entry name" value="ABCG_dom"/>
</dbReference>
<dbReference type="RefSeq" id="XP_018191778.1">
    <property type="nucleotide sequence ID" value="XM_018331498.1"/>
</dbReference>
<evidence type="ECO:0000256" key="9">
    <source>
        <dbReference type="ARBA" id="ARBA00022989"/>
    </source>
</evidence>
<dbReference type="GO" id="GO:0005524">
    <property type="term" value="F:ATP binding"/>
    <property type="evidence" value="ECO:0007669"/>
    <property type="project" value="UniProtKB-KW"/>
</dbReference>
<feature type="chain" id="PRO_5007860069" description="ABC transporter domain-containing protein" evidence="14">
    <location>
        <begin position="23"/>
        <end position="1107"/>
    </location>
</feature>
<evidence type="ECO:0000256" key="8">
    <source>
        <dbReference type="ARBA" id="ARBA00022840"/>
    </source>
</evidence>
<proteinExistence type="inferred from homology"/>
<dbReference type="GO" id="GO:0005789">
    <property type="term" value="C:endoplasmic reticulum membrane"/>
    <property type="evidence" value="ECO:0007669"/>
    <property type="project" value="UniProtKB-SubCell"/>
</dbReference>
<name>A0A165JGW7_XYLHT</name>
<keyword evidence="5 14" id="KW-0732">Signal</keyword>
<dbReference type="InterPro" id="IPR017871">
    <property type="entry name" value="ABC_transporter-like_CS"/>
</dbReference>
<dbReference type="Pfam" id="PF01061">
    <property type="entry name" value="ABC2_membrane"/>
    <property type="match status" value="1"/>
</dbReference>
<dbReference type="FunFam" id="3.40.50.300:FF:000702">
    <property type="entry name" value="ABC transporter (Adp1)"/>
    <property type="match status" value="1"/>
</dbReference>
<reference evidence="16 17" key="1">
    <citation type="journal article" date="2016" name="Fungal Biol.">
        <title>The genome of Xylona heveae provides a window into fungal endophytism.</title>
        <authorList>
            <person name="Gazis R."/>
            <person name="Kuo A."/>
            <person name="Riley R."/>
            <person name="LaButti K."/>
            <person name="Lipzen A."/>
            <person name="Lin J."/>
            <person name="Amirebrahimi M."/>
            <person name="Hesse C.N."/>
            <person name="Spatafora J.W."/>
            <person name="Henrissat B."/>
            <person name="Hainaut M."/>
            <person name="Grigoriev I.V."/>
            <person name="Hibbett D.S."/>
        </authorList>
    </citation>
    <scope>NUCLEOTIDE SEQUENCE [LARGE SCALE GENOMIC DNA]</scope>
    <source>
        <strain evidence="16 17">TC161</strain>
    </source>
</reference>
<evidence type="ECO:0000256" key="13">
    <source>
        <dbReference type="SAM" id="Phobius"/>
    </source>
</evidence>
<dbReference type="InterPro" id="IPR003439">
    <property type="entry name" value="ABC_transporter-like_ATP-bd"/>
</dbReference>
<feature type="transmembrane region" description="Helical" evidence="13">
    <location>
        <begin position="995"/>
        <end position="1015"/>
    </location>
</feature>
<feature type="transmembrane region" description="Helical" evidence="13">
    <location>
        <begin position="887"/>
        <end position="908"/>
    </location>
</feature>
<feature type="signal peptide" evidence="14">
    <location>
        <begin position="1"/>
        <end position="22"/>
    </location>
</feature>
<dbReference type="PROSITE" id="PS50893">
    <property type="entry name" value="ABC_TRANSPORTER_2"/>
    <property type="match status" value="1"/>
</dbReference>
<feature type="domain" description="ABC transporter" evidence="15">
    <location>
        <begin position="371"/>
        <end position="613"/>
    </location>
</feature>
<evidence type="ECO:0000256" key="12">
    <source>
        <dbReference type="SAM" id="MobiDB-lite"/>
    </source>
</evidence>
<dbReference type="FunCoup" id="A0A165JGW7">
    <property type="interactions" value="310"/>
</dbReference>
<dbReference type="OrthoDB" id="66620at2759"/>
<dbReference type="PANTHER" id="PTHR48041">
    <property type="entry name" value="ABC TRANSPORTER G FAMILY MEMBER 28"/>
    <property type="match status" value="1"/>
</dbReference>
<organism evidence="16 17">
    <name type="scientific">Xylona heveae (strain CBS 132557 / TC161)</name>
    <dbReference type="NCBI Taxonomy" id="1328760"/>
    <lineage>
        <taxon>Eukaryota</taxon>
        <taxon>Fungi</taxon>
        <taxon>Dikarya</taxon>
        <taxon>Ascomycota</taxon>
        <taxon>Pezizomycotina</taxon>
        <taxon>Xylonomycetes</taxon>
        <taxon>Xylonales</taxon>
        <taxon>Xylonaceae</taxon>
        <taxon>Xylona</taxon>
    </lineage>
</organism>
<dbReference type="GO" id="GO:0016887">
    <property type="term" value="F:ATP hydrolysis activity"/>
    <property type="evidence" value="ECO:0007669"/>
    <property type="project" value="InterPro"/>
</dbReference>
<dbReference type="PANTHER" id="PTHR48041:SF2">
    <property type="entry name" value="ATP-DEPENDENT PERMEASE-RELATED"/>
    <property type="match status" value="1"/>
</dbReference>
<dbReference type="Pfam" id="PF19055">
    <property type="entry name" value="ABC2_membrane_7"/>
    <property type="match status" value="1"/>
</dbReference>
<feature type="transmembrane region" description="Helical" evidence="13">
    <location>
        <begin position="855"/>
        <end position="875"/>
    </location>
</feature>
<keyword evidence="17" id="KW-1185">Reference proteome</keyword>
<dbReference type="PROSITE" id="PS00211">
    <property type="entry name" value="ABC_TRANSPORTER_1"/>
    <property type="match status" value="1"/>
</dbReference>
<dbReference type="CDD" id="cd03213">
    <property type="entry name" value="ABCG_EPDR"/>
    <property type="match status" value="1"/>
</dbReference>
<dbReference type="InterPro" id="IPR027417">
    <property type="entry name" value="P-loop_NTPase"/>
</dbReference>
<evidence type="ECO:0000313" key="16">
    <source>
        <dbReference type="EMBL" id="KZF26223.1"/>
    </source>
</evidence>
<evidence type="ECO:0000313" key="17">
    <source>
        <dbReference type="Proteomes" id="UP000076632"/>
    </source>
</evidence>
<feature type="compositionally biased region" description="Polar residues" evidence="12">
    <location>
        <begin position="731"/>
        <end position="748"/>
    </location>
</feature>
<keyword evidence="8" id="KW-0067">ATP-binding</keyword>
<evidence type="ECO:0000256" key="3">
    <source>
        <dbReference type="ARBA" id="ARBA00022448"/>
    </source>
</evidence>
<dbReference type="OMA" id="FNCQLDA"/>
<feature type="transmembrane region" description="Helical" evidence="13">
    <location>
        <begin position="1081"/>
        <end position="1104"/>
    </location>
</feature>
<keyword evidence="4 13" id="KW-0812">Transmembrane</keyword>
<feature type="compositionally biased region" description="Polar residues" evidence="12">
    <location>
        <begin position="670"/>
        <end position="680"/>
    </location>
</feature>
<keyword evidence="7" id="KW-0256">Endoplasmic reticulum</keyword>
<dbReference type="STRING" id="1328760.A0A165JGW7"/>
<dbReference type="Gene3D" id="3.40.50.300">
    <property type="entry name" value="P-loop containing nucleotide triphosphate hydrolases"/>
    <property type="match status" value="1"/>
</dbReference>
<keyword evidence="6" id="KW-0547">Nucleotide-binding</keyword>
<dbReference type="CDD" id="cd00055">
    <property type="entry name" value="EGF_Lam"/>
    <property type="match status" value="1"/>
</dbReference>
<keyword evidence="10 13" id="KW-0472">Membrane</keyword>
<dbReference type="Pfam" id="PF00005">
    <property type="entry name" value="ABC_tran"/>
    <property type="match status" value="1"/>
</dbReference>
<comment type="similarity">
    <text evidence="2">Belongs to the ABC transporter superfamily. ABCG family. Eye pigment precursor importer (TC 3.A.1.204) subfamily.</text>
</comment>
<dbReference type="InterPro" id="IPR050352">
    <property type="entry name" value="ABCG_transporters"/>
</dbReference>
<protein>
    <recommendedName>
        <fullName evidence="15">ABC transporter domain-containing protein</fullName>
    </recommendedName>
</protein>
<evidence type="ECO:0000256" key="7">
    <source>
        <dbReference type="ARBA" id="ARBA00022824"/>
    </source>
</evidence>
<evidence type="ECO:0000256" key="6">
    <source>
        <dbReference type="ARBA" id="ARBA00022741"/>
    </source>
</evidence>
<comment type="subcellular location">
    <subcellularLocation>
        <location evidence="1">Endoplasmic reticulum membrane</location>
        <topology evidence="1">Multi-pass membrane protein</topology>
    </subcellularLocation>
</comment>
<dbReference type="GO" id="GO:0140359">
    <property type="term" value="F:ABC-type transporter activity"/>
    <property type="evidence" value="ECO:0007669"/>
    <property type="project" value="InterPro"/>
</dbReference>
<feature type="region of interest" description="Disordered" evidence="12">
    <location>
        <begin position="666"/>
        <end position="766"/>
    </location>
</feature>
<evidence type="ECO:0000259" key="15">
    <source>
        <dbReference type="PROSITE" id="PS50893"/>
    </source>
</evidence>
<evidence type="ECO:0000256" key="10">
    <source>
        <dbReference type="ARBA" id="ARBA00023136"/>
    </source>
</evidence>
<dbReference type="AlphaFoldDB" id="A0A165JGW7"/>
<evidence type="ECO:0000256" key="14">
    <source>
        <dbReference type="SAM" id="SignalP"/>
    </source>
</evidence>
<dbReference type="InterPro" id="IPR000742">
    <property type="entry name" value="EGF"/>
</dbReference>
<feature type="transmembrane region" description="Helical" evidence="13">
    <location>
        <begin position="942"/>
        <end position="962"/>
    </location>
</feature>
<evidence type="ECO:0000256" key="2">
    <source>
        <dbReference type="ARBA" id="ARBA00005814"/>
    </source>
</evidence>
<keyword evidence="11" id="KW-0325">Glycoprotein</keyword>
<dbReference type="InterPro" id="IPR003593">
    <property type="entry name" value="AAA+_ATPase"/>
</dbReference>
<feature type="transmembrane region" description="Helical" evidence="13">
    <location>
        <begin position="968"/>
        <end position="988"/>
    </location>
</feature>
<dbReference type="EMBL" id="KV407454">
    <property type="protein sequence ID" value="KZF26223.1"/>
    <property type="molecule type" value="Genomic_DNA"/>
</dbReference>
<dbReference type="SUPFAM" id="SSF52540">
    <property type="entry name" value="P-loop containing nucleoside triphosphate hydrolases"/>
    <property type="match status" value="1"/>
</dbReference>
<evidence type="ECO:0000256" key="4">
    <source>
        <dbReference type="ARBA" id="ARBA00022692"/>
    </source>
</evidence>
<dbReference type="InterPro" id="IPR002049">
    <property type="entry name" value="LE_dom"/>
</dbReference>
<feature type="transmembrane region" description="Helical" evidence="13">
    <location>
        <begin position="315"/>
        <end position="338"/>
    </location>
</feature>
<dbReference type="PROSITE" id="PS00022">
    <property type="entry name" value="EGF_1"/>
    <property type="match status" value="1"/>
</dbReference>
<dbReference type="GeneID" id="28896635"/>
<dbReference type="InterPro" id="IPR013525">
    <property type="entry name" value="ABC2_TM"/>
</dbReference>
<keyword evidence="3" id="KW-0813">Transport</keyword>
<dbReference type="InParanoid" id="A0A165JGW7"/>
<sequence length="1107" mass="121268">MRSVFSWSRALVALSCLSIAAAYQNYSQYDLLQASLALQNDRPADCPPCFNCLLPAFQCTQFATCNKYNGKCACPPGFGGEDCSEPVCGSLADGKERLPRTEKYCNCKEGWDGINCNVCKTNDACNALMPEGKDGVCYSQGVTVNENYQMCDVTNRKILDQLKEQKPQVTFSCNADRNDCNFQFWVDQRESFYCSLDECSWDLKTEYNRNETLYNCKNIHCKCIPGRMLCGEEGSIDIGDFLVEEIKGPASFSSVSTEGGSSADGSKFQEPAMNDLIKSVFGDESITLNCYSGECLYQTDVPGYQRPVKKINTPLIAGVIAGCALFVVAVILLIWYLARRSARSKWGAIHLSDDEDDETAKLLASHKPAALHFENVGYHLNGRKLLSSIQGAVHPGQIMAIMGASGAGKTTFLDILARKNKRGVVEGDFYVNGEKVGDNEYRSVIGFVDQEDTMLPTLTVHETISNSAFLRLPRDMSAAAKEQRVYEIEKQLGIYNIRDQLIGSEEGKGRGISGGEKRRVGIACELVTSPSILFLDEPTSGLDAFNAFNVVECLVTLAKNYNRTVVITIHQPRSNIVALFDQLVLLASGKTVYSGPFSNCQSYFDQLGYPCPPGFNIADYLVDLTMHASNTVSAPAAETSFLDEPSDGIQTASSSVRAIKSIASASNNSMDNGSPGSASDSFLRPKNRRRQSLKQKQDRQLYTRKKSGSGGADTPSTSRTEEEPAIPGSEIDSSTQQWLKLSRQQGSVPPQILDDPHELPPAAHGFGTDLDNLIQSYKASDVAGSVHEDIRTTVLSATAANGNSHDGDPSHANGSVSSSYRGSIKGYRRVGWLGQFAILAKRTWQNLYRNPMLMIAHYAIAILLAVLSGFLFYGLTDDIKGFQNRLGLFFFLLALFGFSTLTSLTVFASERLLFVRERANGYYSPVTYFAAKVIFDIVPLRLIPPIILGTIVYPMVGLIPAWPEFFKFILILVLFNLAAAAICLFIGIVFKDGGVANLIGSLVMLFSLLFAGLLLNHDAIPKAALWLQSLSIFHYGFEALIVNEVKYLTLVDHKYGLDIEVPGASILSSFGFDVLALWSDVIGLAVFSGAFILLAYAAMHLLLVERR</sequence>
<dbReference type="SMART" id="SM00382">
    <property type="entry name" value="AAA"/>
    <property type="match status" value="1"/>
</dbReference>